<dbReference type="GeneID" id="87891468"/>
<organism evidence="2 3">
    <name type="scientific">Podospora bellae-mahoneyi</name>
    <dbReference type="NCBI Taxonomy" id="2093777"/>
    <lineage>
        <taxon>Eukaryota</taxon>
        <taxon>Fungi</taxon>
        <taxon>Dikarya</taxon>
        <taxon>Ascomycota</taxon>
        <taxon>Pezizomycotina</taxon>
        <taxon>Sordariomycetes</taxon>
        <taxon>Sordariomycetidae</taxon>
        <taxon>Sordariales</taxon>
        <taxon>Podosporaceae</taxon>
        <taxon>Podospora</taxon>
    </lineage>
</organism>
<evidence type="ECO:0000256" key="1">
    <source>
        <dbReference type="SAM" id="MobiDB-lite"/>
    </source>
</evidence>
<keyword evidence="3" id="KW-1185">Reference proteome</keyword>
<reference evidence="2 3" key="1">
    <citation type="journal article" date="2023" name="bioRxiv">
        <title>High-quality genome assemblies of four members of thePodospora anserinaspecies complex.</title>
        <authorList>
            <person name="Ament-Velasquez S.L."/>
            <person name="Vogan A.A."/>
            <person name="Wallerman O."/>
            <person name="Hartmann F."/>
            <person name="Gautier V."/>
            <person name="Silar P."/>
            <person name="Giraud T."/>
            <person name="Johannesson H."/>
        </authorList>
    </citation>
    <scope>NUCLEOTIDE SEQUENCE [LARGE SCALE GENOMIC DNA]</scope>
    <source>
        <strain evidence="2 3">CBS 112042</strain>
    </source>
</reference>
<comment type="caution">
    <text evidence="2">The sequence shown here is derived from an EMBL/GenBank/DDBJ whole genome shotgun (WGS) entry which is preliminary data.</text>
</comment>
<evidence type="ECO:0000313" key="2">
    <source>
        <dbReference type="EMBL" id="KAK4645898.1"/>
    </source>
</evidence>
<accession>A0ABR0FQZ9</accession>
<evidence type="ECO:0000313" key="3">
    <source>
        <dbReference type="Proteomes" id="UP001322138"/>
    </source>
</evidence>
<gene>
    <name evidence="2" type="ORF">QC761_0037250</name>
</gene>
<name>A0ABR0FQZ9_9PEZI</name>
<dbReference type="Proteomes" id="UP001322138">
    <property type="component" value="Unassembled WGS sequence"/>
</dbReference>
<sequence length="84" mass="9057">MINPDGSIWYQGGRESGCGLVVKLQCGKAVFVVDGRAPTQLPQQLPQAAPSFVVACRRAVRGVGVTGHRQERKQAPTHVDSFQL</sequence>
<protein>
    <submittedName>
        <fullName evidence="2">Uncharacterized protein</fullName>
    </submittedName>
</protein>
<feature type="region of interest" description="Disordered" evidence="1">
    <location>
        <begin position="65"/>
        <end position="84"/>
    </location>
</feature>
<proteinExistence type="predicted"/>
<dbReference type="EMBL" id="JAFFGZ010000004">
    <property type="protein sequence ID" value="KAK4645898.1"/>
    <property type="molecule type" value="Genomic_DNA"/>
</dbReference>
<dbReference type="RefSeq" id="XP_062734874.1">
    <property type="nucleotide sequence ID" value="XM_062872329.1"/>
</dbReference>